<dbReference type="InterPro" id="IPR000836">
    <property type="entry name" value="PRTase_dom"/>
</dbReference>
<dbReference type="InterPro" id="IPR051910">
    <property type="entry name" value="ComF/GntX_DNA_util-trans"/>
</dbReference>
<keyword evidence="4" id="KW-1185">Reference proteome</keyword>
<dbReference type="Proteomes" id="UP000239709">
    <property type="component" value="Chromosome"/>
</dbReference>
<feature type="domain" description="Phosphoribosyltransferase" evidence="2">
    <location>
        <begin position="191"/>
        <end position="235"/>
    </location>
</feature>
<evidence type="ECO:0000313" key="4">
    <source>
        <dbReference type="Proteomes" id="UP000239709"/>
    </source>
</evidence>
<dbReference type="PANTHER" id="PTHR47505:SF1">
    <property type="entry name" value="DNA UTILIZATION PROTEIN YHGH"/>
    <property type="match status" value="1"/>
</dbReference>
<reference evidence="3 4" key="1">
    <citation type="submission" date="2018-03" db="EMBL/GenBank/DDBJ databases">
        <title>Genome sequencing of Ottowia sp.</title>
        <authorList>
            <person name="Kim S.-J."/>
            <person name="Heo J."/>
            <person name="Kwon S.-W."/>
        </authorList>
    </citation>
    <scope>NUCLEOTIDE SEQUENCE [LARGE SCALE GENOMIC DNA]</scope>
    <source>
        <strain evidence="3 4">KADR8-3</strain>
    </source>
</reference>
<evidence type="ECO:0000259" key="2">
    <source>
        <dbReference type="Pfam" id="PF00156"/>
    </source>
</evidence>
<dbReference type="EMBL" id="CP027666">
    <property type="protein sequence ID" value="AVO33921.1"/>
    <property type="molecule type" value="Genomic_DNA"/>
</dbReference>
<evidence type="ECO:0000313" key="3">
    <source>
        <dbReference type="EMBL" id="AVO33921.1"/>
    </source>
</evidence>
<protein>
    <submittedName>
        <fullName evidence="3">ComF family protein</fullName>
    </submittedName>
</protein>
<dbReference type="PANTHER" id="PTHR47505">
    <property type="entry name" value="DNA UTILIZATION PROTEIN YHGH"/>
    <property type="match status" value="1"/>
</dbReference>
<dbReference type="InterPro" id="IPR029057">
    <property type="entry name" value="PRTase-like"/>
</dbReference>
<sequence>MLLRPLLRLIRPGGLAALPSQCHICHAWPAQPLCERCVARFAQPVARCERCALPLTGDARICGACLKNPPPLDLCLAAVHYAWPWADRITQFKFSAEPGLATPLAALLGAAPGVASALGAADLLIPLPLSDRRLAERGYNPAQLLAERIAPARLPPRLDLLLRTRHTAPQHDLPRAQRLRNVRGAYAVDPLLATQLAGRRVVLVDDVMTTGASLFDAARAVRGAGAAHVTALALARTPPH</sequence>
<comment type="similarity">
    <text evidence="1">Belongs to the ComF/GntX family.</text>
</comment>
<dbReference type="Gene3D" id="3.40.50.2020">
    <property type="match status" value="1"/>
</dbReference>
<dbReference type="RefSeq" id="WP_106702477.1">
    <property type="nucleotide sequence ID" value="NZ_CP027666.1"/>
</dbReference>
<dbReference type="SUPFAM" id="SSF53271">
    <property type="entry name" value="PRTase-like"/>
    <property type="match status" value="1"/>
</dbReference>
<gene>
    <name evidence="3" type="ORF">C6570_06405</name>
</gene>
<proteinExistence type="inferred from homology"/>
<accession>A0A2S0MDT2</accession>
<dbReference type="KEGG" id="otk:C6570_06405"/>
<name>A0A2S0MDT2_9BURK</name>
<dbReference type="AlphaFoldDB" id="A0A2S0MDT2"/>
<dbReference type="OrthoDB" id="9793412at2"/>
<evidence type="ECO:0000256" key="1">
    <source>
        <dbReference type="ARBA" id="ARBA00008007"/>
    </source>
</evidence>
<dbReference type="CDD" id="cd06223">
    <property type="entry name" value="PRTases_typeI"/>
    <property type="match status" value="1"/>
</dbReference>
<dbReference type="Pfam" id="PF00156">
    <property type="entry name" value="Pribosyltran"/>
    <property type="match status" value="1"/>
</dbReference>
<organism evidence="3 4">
    <name type="scientific">Ottowia oryzae</name>
    <dbReference type="NCBI Taxonomy" id="2109914"/>
    <lineage>
        <taxon>Bacteria</taxon>
        <taxon>Pseudomonadati</taxon>
        <taxon>Pseudomonadota</taxon>
        <taxon>Betaproteobacteria</taxon>
        <taxon>Burkholderiales</taxon>
        <taxon>Comamonadaceae</taxon>
        <taxon>Ottowia</taxon>
    </lineage>
</organism>